<dbReference type="RefSeq" id="WP_034247335.1">
    <property type="nucleotide sequence ID" value="NZ_AQRA01000016.1"/>
</dbReference>
<keyword evidence="2" id="KW-1185">Reference proteome</keyword>
<sequence length="335" mass="38970">MKSLFKIYKSFVIVFFLLFASHIFANQPCWFKELLKDLAKPNVSQEFKTFFKNAPQENYDAYKILHYANKTKLRYNIDALNTVRRLRSSDEFVNFVQGLQIPNIKNIDDFLAKAATWYNKSSGGKGYVAVLKNMEDFVSTLNKSNVQCDNCVYLFNRFIVNDIPTGVNRQACYWLMEDVAANPNLVKNKKIAVEHPVTGLDGTTQRVDLKVGSSPGINLEYKWLSSNAPLGKDTFIREFVKRDMHSINSLDEVQWRIKWNTNQTNKLTKNQVVNWIENLDFQPTTNLNSAKDKMMRLFQSYGRKKDPNLTILDYDDLITFLKNNDDWFSKIFPNI</sequence>
<evidence type="ECO:0000313" key="2">
    <source>
        <dbReference type="Proteomes" id="UP000023541"/>
    </source>
</evidence>
<organism evidence="1 2">
    <name type="scientific">Aquimarina atlantica</name>
    <dbReference type="NCBI Taxonomy" id="1317122"/>
    <lineage>
        <taxon>Bacteria</taxon>
        <taxon>Pseudomonadati</taxon>
        <taxon>Bacteroidota</taxon>
        <taxon>Flavobacteriia</taxon>
        <taxon>Flavobacteriales</taxon>
        <taxon>Flavobacteriaceae</taxon>
        <taxon>Aquimarina</taxon>
    </lineage>
</organism>
<accession>A0A023BMZ3</accession>
<protein>
    <submittedName>
        <fullName evidence="1">Uncharacterized protein</fullName>
    </submittedName>
</protein>
<proteinExistence type="predicted"/>
<evidence type="ECO:0000313" key="1">
    <source>
        <dbReference type="EMBL" id="EZH71427.1"/>
    </source>
</evidence>
<dbReference type="OrthoDB" id="1453774at2"/>
<dbReference type="Proteomes" id="UP000023541">
    <property type="component" value="Unassembled WGS sequence"/>
</dbReference>
<comment type="caution">
    <text evidence="1">The sequence shown here is derived from an EMBL/GenBank/DDBJ whole genome shotgun (WGS) entry which is preliminary data.</text>
</comment>
<dbReference type="AlphaFoldDB" id="A0A023BMZ3"/>
<reference evidence="1 2" key="1">
    <citation type="submission" date="2014-04" db="EMBL/GenBank/DDBJ databases">
        <title>Aquimarina sp. 22II-S11-z7 Genome Sequencing.</title>
        <authorList>
            <person name="Lai Q."/>
        </authorList>
    </citation>
    <scope>NUCLEOTIDE SEQUENCE [LARGE SCALE GENOMIC DNA]</scope>
    <source>
        <strain evidence="1 2">22II-S11-z7</strain>
    </source>
</reference>
<gene>
    <name evidence="1" type="ORF">ATO12_07465</name>
</gene>
<dbReference type="STRING" id="1317122.ATO12_07465"/>
<dbReference type="EMBL" id="AQRA01000016">
    <property type="protein sequence ID" value="EZH71427.1"/>
    <property type="molecule type" value="Genomic_DNA"/>
</dbReference>
<name>A0A023BMZ3_9FLAO</name>